<name>A0A8J2ZC12_9PROT</name>
<dbReference type="EMBL" id="BMKS01000006">
    <property type="protein sequence ID" value="GGG34458.1"/>
    <property type="molecule type" value="Genomic_DNA"/>
</dbReference>
<dbReference type="Gene3D" id="3.40.190.10">
    <property type="entry name" value="Periplasmic binding protein-like II"/>
    <property type="match status" value="1"/>
</dbReference>
<protein>
    <submittedName>
        <fullName evidence="2">Exported protein</fullName>
    </submittedName>
</protein>
<evidence type="ECO:0000313" key="2">
    <source>
        <dbReference type="EMBL" id="GGG34458.1"/>
    </source>
</evidence>
<comment type="caution">
    <text evidence="2">The sequence shown here is derived from an EMBL/GenBank/DDBJ whole genome shotgun (WGS) entry which is preliminary data.</text>
</comment>
<gene>
    <name evidence="2" type="ORF">GCM10010964_22980</name>
</gene>
<proteinExistence type="inferred from homology"/>
<sequence>MMQACGVGRRSVGLGIAAAALAAGSGARRVQAQPAAGGAFPERPVRLIVPYPPGGPTDLVMRAFAEAAQKPLGQPIVVENRSGAAGTMGGQLLATGARPDGYTIAQMPITVLRHRFLSARPVFDPRTDFTWIIQLAGYQFGVVVRADAPWRTFQEFLDHAKANPGAIEYGSPGVGSSLHITMTQIAEMKGIDWLHVPFRGTAASTNALLGGQIAAVAGSIDAGTVGPDGPMRALVSWGAQRHRRLPDLPTLREVGIDLVSDSPYGIAGPKGMDPGVVRVLHDAFKAAIDDPGVRSLLERYDMPVLYLNSADYAAAVLRQIETEERLLARLGLRPE</sequence>
<accession>A0A8J2ZC12</accession>
<keyword evidence="3" id="KW-1185">Reference proteome</keyword>
<evidence type="ECO:0000256" key="1">
    <source>
        <dbReference type="ARBA" id="ARBA00006987"/>
    </source>
</evidence>
<dbReference type="PIRSF" id="PIRSF017082">
    <property type="entry name" value="YflP"/>
    <property type="match status" value="1"/>
</dbReference>
<evidence type="ECO:0000313" key="3">
    <source>
        <dbReference type="Proteomes" id="UP000597507"/>
    </source>
</evidence>
<organism evidence="2 3">
    <name type="scientific">Caldovatus sediminis</name>
    <dbReference type="NCBI Taxonomy" id="2041189"/>
    <lineage>
        <taxon>Bacteria</taxon>
        <taxon>Pseudomonadati</taxon>
        <taxon>Pseudomonadota</taxon>
        <taxon>Alphaproteobacteria</taxon>
        <taxon>Acetobacterales</taxon>
        <taxon>Roseomonadaceae</taxon>
        <taxon>Caldovatus</taxon>
    </lineage>
</organism>
<dbReference type="PANTHER" id="PTHR42928">
    <property type="entry name" value="TRICARBOXYLATE-BINDING PROTEIN"/>
    <property type="match status" value="1"/>
</dbReference>
<dbReference type="CDD" id="cd07012">
    <property type="entry name" value="PBP2_Bug_TTT"/>
    <property type="match status" value="1"/>
</dbReference>
<dbReference type="Proteomes" id="UP000597507">
    <property type="component" value="Unassembled WGS sequence"/>
</dbReference>
<reference evidence="2 3" key="1">
    <citation type="journal article" date="2014" name="Int. J. Syst. Evol. Microbiol.">
        <title>Complete genome sequence of Corynebacterium casei LMG S-19264T (=DSM 44701T), isolated from a smear-ripened cheese.</title>
        <authorList>
            <consortium name="US DOE Joint Genome Institute (JGI-PGF)"/>
            <person name="Walter F."/>
            <person name="Albersmeier A."/>
            <person name="Kalinowski J."/>
            <person name="Ruckert C."/>
        </authorList>
    </citation>
    <scope>NUCLEOTIDE SEQUENCE [LARGE SCALE GENOMIC DNA]</scope>
    <source>
        <strain evidence="2 3">CGMCC 1.16330</strain>
    </source>
</reference>
<dbReference type="InterPro" id="IPR042100">
    <property type="entry name" value="Bug_dom1"/>
</dbReference>
<dbReference type="InterPro" id="IPR005064">
    <property type="entry name" value="BUG"/>
</dbReference>
<dbReference type="Gene3D" id="3.40.190.150">
    <property type="entry name" value="Bordetella uptake gene, domain 1"/>
    <property type="match status" value="1"/>
</dbReference>
<comment type="similarity">
    <text evidence="1">Belongs to the UPF0065 (bug) family.</text>
</comment>
<dbReference type="AlphaFoldDB" id="A0A8J2ZC12"/>
<dbReference type="PANTHER" id="PTHR42928:SF5">
    <property type="entry name" value="BLR1237 PROTEIN"/>
    <property type="match status" value="1"/>
</dbReference>
<dbReference type="Pfam" id="PF03401">
    <property type="entry name" value="TctC"/>
    <property type="match status" value="1"/>
</dbReference>
<dbReference type="SUPFAM" id="SSF53850">
    <property type="entry name" value="Periplasmic binding protein-like II"/>
    <property type="match status" value="1"/>
</dbReference>